<evidence type="ECO:0000256" key="1">
    <source>
        <dbReference type="SAM" id="MobiDB-lite"/>
    </source>
</evidence>
<dbReference type="GeneID" id="92092905"/>
<dbReference type="RefSeq" id="XP_066713431.1">
    <property type="nucleotide sequence ID" value="XM_066859842.1"/>
</dbReference>
<feature type="compositionally biased region" description="Basic residues" evidence="1">
    <location>
        <begin position="146"/>
        <end position="158"/>
    </location>
</feature>
<comment type="caution">
    <text evidence="2">The sequence shown here is derived from an EMBL/GenBank/DDBJ whole genome shotgun (WGS) entry which is preliminary data.</text>
</comment>
<dbReference type="Proteomes" id="UP001480595">
    <property type="component" value="Unassembled WGS sequence"/>
</dbReference>
<reference evidence="2 3" key="1">
    <citation type="submission" date="2023-01" db="EMBL/GenBank/DDBJ databases">
        <title>Analysis of 21 Apiospora genomes using comparative genomics revels a genus with tremendous synthesis potential of carbohydrate active enzymes and secondary metabolites.</title>
        <authorList>
            <person name="Sorensen T."/>
        </authorList>
    </citation>
    <scope>NUCLEOTIDE SEQUENCE [LARGE SCALE GENOMIC DNA]</scope>
    <source>
        <strain evidence="2 3">CBS 135458</strain>
    </source>
</reference>
<keyword evidence="3" id="KW-1185">Reference proteome</keyword>
<evidence type="ECO:0000313" key="2">
    <source>
        <dbReference type="EMBL" id="KAK8057985.1"/>
    </source>
</evidence>
<accession>A0ABR1UGE7</accession>
<protein>
    <submittedName>
        <fullName evidence="2">Uncharacterized protein</fullName>
    </submittedName>
</protein>
<evidence type="ECO:0000313" key="3">
    <source>
        <dbReference type="Proteomes" id="UP001480595"/>
    </source>
</evidence>
<organism evidence="2 3">
    <name type="scientific">Apiospora phragmitis</name>
    <dbReference type="NCBI Taxonomy" id="2905665"/>
    <lineage>
        <taxon>Eukaryota</taxon>
        <taxon>Fungi</taxon>
        <taxon>Dikarya</taxon>
        <taxon>Ascomycota</taxon>
        <taxon>Pezizomycotina</taxon>
        <taxon>Sordariomycetes</taxon>
        <taxon>Xylariomycetidae</taxon>
        <taxon>Amphisphaeriales</taxon>
        <taxon>Apiosporaceae</taxon>
        <taxon>Apiospora</taxon>
    </lineage>
</organism>
<dbReference type="EMBL" id="JAQQWL010000009">
    <property type="protein sequence ID" value="KAK8057985.1"/>
    <property type="molecule type" value="Genomic_DNA"/>
</dbReference>
<feature type="compositionally biased region" description="Basic and acidic residues" evidence="1">
    <location>
        <begin position="113"/>
        <end position="126"/>
    </location>
</feature>
<proteinExistence type="predicted"/>
<name>A0ABR1UGE7_9PEZI</name>
<gene>
    <name evidence="2" type="ORF">PG994_008433</name>
</gene>
<feature type="region of interest" description="Disordered" evidence="1">
    <location>
        <begin position="109"/>
        <end position="174"/>
    </location>
</feature>
<sequence>MDNSPKQSPNDPNQQPTIMAFWASSSGLDVQHKEPVVPAVNVPHGLGPTESRMLGLIREIEKNQQELYSLKNKLDKSKEALWSLYGPLYEYDDFYVEPEYLPKNFDPYASLTDNERRQDDSIKEFKPSSPPAPIIGSKRPAGQLHKSAKRRKDRKAPKGFRADTPADDDSSADDLSKDAFDEVVAQATEYAAKIKAEYAARKEAGDAARKIADDAARAAFDDAVKKAAEYAAKKAANDAAAK</sequence>